<dbReference type="InterPro" id="IPR036869">
    <property type="entry name" value="J_dom_sf"/>
</dbReference>
<reference evidence="4" key="1">
    <citation type="submission" date="2016-10" db="EMBL/GenBank/DDBJ databases">
        <authorList>
            <person name="Varghese N."/>
            <person name="Submissions S."/>
        </authorList>
    </citation>
    <scope>NUCLEOTIDE SEQUENCE [LARGE SCALE GENOMIC DNA]</scope>
    <source>
        <strain evidence="4">DSM 16858</strain>
    </source>
</reference>
<dbReference type="Pfam" id="PF00226">
    <property type="entry name" value="DnaJ"/>
    <property type="match status" value="1"/>
</dbReference>
<gene>
    <name evidence="3" type="ORF">SAMN05443639_101918</name>
</gene>
<evidence type="ECO:0000313" key="4">
    <source>
        <dbReference type="Proteomes" id="UP000199181"/>
    </source>
</evidence>
<dbReference type="CDD" id="cd00093">
    <property type="entry name" value="HTH_XRE"/>
    <property type="match status" value="1"/>
</dbReference>
<dbReference type="PANTHER" id="PTHR34475:SF1">
    <property type="entry name" value="CYTOSKELETON PROTEIN RODZ"/>
    <property type="match status" value="1"/>
</dbReference>
<dbReference type="InterPro" id="IPR001387">
    <property type="entry name" value="Cro/C1-type_HTH"/>
</dbReference>
<dbReference type="SUPFAM" id="SSF46565">
    <property type="entry name" value="Chaperone J-domain"/>
    <property type="match status" value="1"/>
</dbReference>
<dbReference type="EMBL" id="FOIJ01000001">
    <property type="protein sequence ID" value="SET01830.1"/>
    <property type="molecule type" value="Genomic_DNA"/>
</dbReference>
<dbReference type="InterPro" id="IPR001623">
    <property type="entry name" value="DnaJ_domain"/>
</dbReference>
<dbReference type="GO" id="GO:0003677">
    <property type="term" value="F:DNA binding"/>
    <property type="evidence" value="ECO:0007669"/>
    <property type="project" value="InterPro"/>
</dbReference>
<dbReference type="PROSITE" id="PS50076">
    <property type="entry name" value="DNAJ_2"/>
    <property type="match status" value="1"/>
</dbReference>
<protein>
    <submittedName>
        <fullName evidence="3">DnaJ domain-containing protein</fullName>
    </submittedName>
</protein>
<evidence type="ECO:0000259" key="2">
    <source>
        <dbReference type="PROSITE" id="PS50076"/>
    </source>
</evidence>
<dbReference type="InterPro" id="IPR010982">
    <property type="entry name" value="Lambda_DNA-bd_dom_sf"/>
</dbReference>
<dbReference type="Pfam" id="PF13413">
    <property type="entry name" value="HTH_25"/>
    <property type="match status" value="1"/>
</dbReference>
<dbReference type="AlphaFoldDB" id="A0A1I0B5P9"/>
<feature type="region of interest" description="Disordered" evidence="1">
    <location>
        <begin position="241"/>
        <end position="297"/>
    </location>
</feature>
<dbReference type="Gene3D" id="1.10.260.40">
    <property type="entry name" value="lambda repressor-like DNA-binding domains"/>
    <property type="match status" value="1"/>
</dbReference>
<sequence length="537" mass="54753">MKPFEQQTYYELLEVPVTAPGAEIRAAFERALETYSPDSVAVYMLVDPGQLDSLRARLTEAMEILTEPELREEYDQMIGLKQAQPNTLAAPAQALAPATPVAKPAPPAVVAPAPSTPPGAEAVASPAAPPVRLAADRAPVEPPPEERAAPAVAAVETPPAEQAPAVAALAASAGALPEPAPAAPAPEPAPSAPVAAAPTVSPQQIHAAFRSYALSYVPLLVPAPSLTGSAGLVASTDPVSAGAPVPAPEAQAPEPTAVAAAPQTAASPVASPAVASPPGEVREKAVPEVPPQPVAAEPPAPVALAAPPVEPVVPAVAAPAPVPEPAVATPTPVPAMSQHEEVSGVGAPLPLREEPRAPVAGPARPSRPERAATPPPLPPGGRRFHRPTPAPAHSRNVAVEPDKAPPAAGSSGGRNLGEAQQLAQESAIATAEAALAVVAAKAREPRPKPPEIPPNTEFNGEVLRQVREGRGLSLHQLAERTRISAKHLENVEADRYAALPATVYLRGFLMSLARELGLDPLKVSRSYLTLASGAQKK</sequence>
<name>A0A1I0B5P9_9BACT</name>
<feature type="compositionally biased region" description="Low complexity" evidence="1">
    <location>
        <begin position="149"/>
        <end position="177"/>
    </location>
</feature>
<dbReference type="InterPro" id="IPR050400">
    <property type="entry name" value="Bact_Cytoskel_RodZ"/>
</dbReference>
<dbReference type="PANTHER" id="PTHR34475">
    <property type="match status" value="1"/>
</dbReference>
<accession>A0A1I0B5P9</accession>
<feature type="region of interest" description="Disordered" evidence="1">
    <location>
        <begin position="328"/>
        <end position="423"/>
    </location>
</feature>
<keyword evidence="4" id="KW-1185">Reference proteome</keyword>
<organism evidence="3 4">
    <name type="scientific">Stigmatella erecta</name>
    <dbReference type="NCBI Taxonomy" id="83460"/>
    <lineage>
        <taxon>Bacteria</taxon>
        <taxon>Pseudomonadati</taxon>
        <taxon>Myxococcota</taxon>
        <taxon>Myxococcia</taxon>
        <taxon>Myxococcales</taxon>
        <taxon>Cystobacterineae</taxon>
        <taxon>Archangiaceae</taxon>
        <taxon>Stigmatella</taxon>
    </lineage>
</organism>
<dbReference type="SMART" id="SM00530">
    <property type="entry name" value="HTH_XRE"/>
    <property type="match status" value="1"/>
</dbReference>
<dbReference type="Gene3D" id="1.10.287.110">
    <property type="entry name" value="DnaJ domain"/>
    <property type="match status" value="1"/>
</dbReference>
<feature type="compositionally biased region" description="Pro residues" evidence="1">
    <location>
        <begin position="288"/>
        <end position="297"/>
    </location>
</feature>
<proteinExistence type="predicted"/>
<dbReference type="SUPFAM" id="SSF47413">
    <property type="entry name" value="lambda repressor-like DNA-binding domains"/>
    <property type="match status" value="1"/>
</dbReference>
<feature type="compositionally biased region" description="Low complexity" evidence="1">
    <location>
        <begin position="118"/>
        <end position="133"/>
    </location>
</feature>
<evidence type="ECO:0000313" key="3">
    <source>
        <dbReference type="EMBL" id="SET01830.1"/>
    </source>
</evidence>
<feature type="compositionally biased region" description="Basic and acidic residues" evidence="1">
    <location>
        <begin position="134"/>
        <end position="148"/>
    </location>
</feature>
<dbReference type="RefSeq" id="WP_093515766.1">
    <property type="nucleotide sequence ID" value="NZ_FOIJ01000001.1"/>
</dbReference>
<dbReference type="Proteomes" id="UP000199181">
    <property type="component" value="Unassembled WGS sequence"/>
</dbReference>
<evidence type="ECO:0000256" key="1">
    <source>
        <dbReference type="SAM" id="MobiDB-lite"/>
    </source>
</evidence>
<feature type="compositionally biased region" description="Low complexity" evidence="1">
    <location>
        <begin position="241"/>
        <end position="279"/>
    </location>
</feature>
<feature type="region of interest" description="Disordered" evidence="1">
    <location>
        <begin position="109"/>
        <end position="197"/>
    </location>
</feature>
<feature type="compositionally biased region" description="Pro residues" evidence="1">
    <location>
        <begin position="178"/>
        <end position="191"/>
    </location>
</feature>
<feature type="domain" description="J" evidence="2">
    <location>
        <begin position="8"/>
        <end position="78"/>
    </location>
</feature>